<sequence>MLDNHHAVSNEQFDDELLSSDVDFRAANKGASQEGIIQPSTLFMIRPADRLRMLIEHRFELGLDPVFTTQDLKPWFQDMSETAMRVMVNRQCAKGEAVLSVCHGVYRVAHLNWTSAQILVAAAKKLRNPSGLYLTMHSAIAPGSHDEEQPFLVCMTAGRDVVLKSEQHGVIALKHTELPINEQKHALGWDARLGCWRADYELALSDYQRHHAGLKSILRYAKVSVQLPHLTREANRWPNCPGH</sequence>
<protein>
    <submittedName>
        <fullName evidence="1">Uncharacterized protein</fullName>
    </submittedName>
</protein>
<dbReference type="RefSeq" id="WP_153741506.1">
    <property type="nucleotide sequence ID" value="NZ_WBMP01000020.1"/>
</dbReference>
<comment type="caution">
    <text evidence="1">The sequence shown here is derived from an EMBL/GenBank/DDBJ whole genome shotgun (WGS) entry which is preliminary data.</text>
</comment>
<dbReference type="EMBL" id="WBMP01000020">
    <property type="protein sequence ID" value="KAE8544197.1"/>
    <property type="molecule type" value="Genomic_DNA"/>
</dbReference>
<proteinExistence type="predicted"/>
<reference evidence="1 2" key="1">
    <citation type="submission" date="2019-10" db="EMBL/GenBank/DDBJ databases">
        <title>Draft genome sequence of Marinobacter hydrocarbonoclasticus NCT7M from the microbiome of the marine copepod.</title>
        <authorList>
            <person name="Nuttall R."/>
            <person name="Sharma G."/>
            <person name="Moisander P."/>
        </authorList>
    </citation>
    <scope>NUCLEOTIDE SEQUENCE [LARGE SCALE GENOMIC DNA]</scope>
    <source>
        <strain evidence="1 2">NCT7M</strain>
    </source>
</reference>
<evidence type="ECO:0000313" key="1">
    <source>
        <dbReference type="EMBL" id="KAE8544197.1"/>
    </source>
</evidence>
<evidence type="ECO:0000313" key="2">
    <source>
        <dbReference type="Proteomes" id="UP000469950"/>
    </source>
</evidence>
<name>A0A833JLT7_MARNT</name>
<gene>
    <name evidence="1" type="ORF">F6453_3454</name>
</gene>
<accession>A0A833JLT7</accession>
<dbReference type="AlphaFoldDB" id="A0A833JLT7"/>
<dbReference type="Proteomes" id="UP000469950">
    <property type="component" value="Unassembled WGS sequence"/>
</dbReference>
<organism evidence="1 2">
    <name type="scientific">Marinobacter nauticus</name>
    <name type="common">Marinobacter hydrocarbonoclasticus</name>
    <name type="synonym">Marinobacter aquaeolei</name>
    <dbReference type="NCBI Taxonomy" id="2743"/>
    <lineage>
        <taxon>Bacteria</taxon>
        <taxon>Pseudomonadati</taxon>
        <taxon>Pseudomonadota</taxon>
        <taxon>Gammaproteobacteria</taxon>
        <taxon>Pseudomonadales</taxon>
        <taxon>Marinobacteraceae</taxon>
        <taxon>Marinobacter</taxon>
    </lineage>
</organism>